<gene>
    <name evidence="3" type="primary">LOC104706616</name>
</gene>
<organism evidence="2 3">
    <name type="scientific">Camelina sativa</name>
    <name type="common">False flax</name>
    <name type="synonym">Myagrum sativum</name>
    <dbReference type="NCBI Taxonomy" id="90675"/>
    <lineage>
        <taxon>Eukaryota</taxon>
        <taxon>Viridiplantae</taxon>
        <taxon>Streptophyta</taxon>
        <taxon>Embryophyta</taxon>
        <taxon>Tracheophyta</taxon>
        <taxon>Spermatophyta</taxon>
        <taxon>Magnoliopsida</taxon>
        <taxon>eudicotyledons</taxon>
        <taxon>Gunneridae</taxon>
        <taxon>Pentapetalae</taxon>
        <taxon>rosids</taxon>
        <taxon>malvids</taxon>
        <taxon>Brassicales</taxon>
        <taxon>Brassicaceae</taxon>
        <taxon>Camelineae</taxon>
        <taxon>Camelina</taxon>
    </lineage>
</organism>
<dbReference type="Proteomes" id="UP000694864">
    <property type="component" value="Chromosome 1"/>
</dbReference>
<reference evidence="3" key="2">
    <citation type="submission" date="2025-08" db="UniProtKB">
        <authorList>
            <consortium name="RefSeq"/>
        </authorList>
    </citation>
    <scope>IDENTIFICATION</scope>
    <source>
        <tissue evidence="3">Leaf</tissue>
    </source>
</reference>
<dbReference type="InterPro" id="IPR006527">
    <property type="entry name" value="F-box-assoc_dom_typ1"/>
</dbReference>
<dbReference type="NCBIfam" id="TIGR01640">
    <property type="entry name" value="F_box_assoc_1"/>
    <property type="match status" value="1"/>
</dbReference>
<accession>A0ABM1RJ75</accession>
<dbReference type="InterPro" id="IPR017451">
    <property type="entry name" value="F-box-assoc_interact_dom"/>
</dbReference>
<dbReference type="GeneID" id="104706616"/>
<evidence type="ECO:0000259" key="1">
    <source>
        <dbReference type="SMART" id="SM00256"/>
    </source>
</evidence>
<reference evidence="2" key="1">
    <citation type="journal article" date="2014" name="Nat. Commun.">
        <title>The emerging biofuel crop Camelina sativa retains a highly undifferentiated hexaploid genome structure.</title>
        <authorList>
            <person name="Kagale S."/>
            <person name="Koh C."/>
            <person name="Nixon J."/>
            <person name="Bollina V."/>
            <person name="Clarke W.E."/>
            <person name="Tuteja R."/>
            <person name="Spillane C."/>
            <person name="Robinson S.J."/>
            <person name="Links M.G."/>
            <person name="Clarke C."/>
            <person name="Higgins E.E."/>
            <person name="Huebert T."/>
            <person name="Sharpe A.G."/>
            <person name="Parkin I.A."/>
        </authorList>
    </citation>
    <scope>NUCLEOTIDE SEQUENCE [LARGE SCALE GENOMIC DNA]</scope>
    <source>
        <strain evidence="2">cv. DH55</strain>
    </source>
</reference>
<dbReference type="RefSeq" id="XP_019099063.1">
    <property type="nucleotide sequence ID" value="XM_019243518.1"/>
</dbReference>
<dbReference type="Pfam" id="PF07734">
    <property type="entry name" value="FBA_1"/>
    <property type="match status" value="1"/>
</dbReference>
<dbReference type="SMART" id="SM00256">
    <property type="entry name" value="FBOX"/>
    <property type="match status" value="1"/>
</dbReference>
<name>A0ABM1RJ75_CAMSA</name>
<dbReference type="InterPro" id="IPR001810">
    <property type="entry name" value="F-box_dom"/>
</dbReference>
<proteinExistence type="predicted"/>
<dbReference type="InterPro" id="IPR036047">
    <property type="entry name" value="F-box-like_dom_sf"/>
</dbReference>
<evidence type="ECO:0000313" key="3">
    <source>
        <dbReference type="RefSeq" id="XP_019099063.1"/>
    </source>
</evidence>
<dbReference type="SUPFAM" id="SSF81383">
    <property type="entry name" value="F-box domain"/>
    <property type="match status" value="1"/>
</dbReference>
<keyword evidence="2" id="KW-1185">Reference proteome</keyword>
<dbReference type="PANTHER" id="PTHR31672">
    <property type="entry name" value="BNACNNG10540D PROTEIN"/>
    <property type="match status" value="1"/>
</dbReference>
<feature type="domain" description="F-box" evidence="1">
    <location>
        <begin position="4"/>
        <end position="44"/>
    </location>
</feature>
<dbReference type="InterPro" id="IPR050796">
    <property type="entry name" value="SCF_F-box_component"/>
</dbReference>
<dbReference type="Pfam" id="PF00646">
    <property type="entry name" value="F-box"/>
    <property type="match status" value="1"/>
</dbReference>
<sequence>MPDLPLHLVEEILFRVPATSFKRLRSTCKLWMALSKTPTFTEKHFGKAAAKESMVLMLKEYRICPVSVNLNVAPPSIEFKGALGLKISHSSSEEVDIVNVFHCDGLLLCNTKDGRLVAWNPCLGETRWIQRKTCYDIESRFTLGYIQNKKSCRSYKILRRWGVFSDPKFDIYEFSSDSWRVLNDVVLDRLQQKDLNVCVFLYFKIMVW</sequence>
<evidence type="ECO:0000313" key="2">
    <source>
        <dbReference type="Proteomes" id="UP000694864"/>
    </source>
</evidence>
<protein>
    <submittedName>
        <fullName evidence="3">F-box protein At3g22350-like</fullName>
    </submittedName>
</protein>